<keyword evidence="1" id="KW-1133">Transmembrane helix</keyword>
<dbReference type="Pfam" id="PF08309">
    <property type="entry name" value="LVIVD"/>
    <property type="match status" value="7"/>
</dbReference>
<protein>
    <recommendedName>
        <fullName evidence="4">LVIVD repeat protein</fullName>
    </recommendedName>
</protein>
<evidence type="ECO:0000313" key="3">
    <source>
        <dbReference type="Proteomes" id="UP000176755"/>
    </source>
</evidence>
<comment type="caution">
    <text evidence="2">The sequence shown here is derived from an EMBL/GenBank/DDBJ whole genome shotgun (WGS) entry which is preliminary data.</text>
</comment>
<dbReference type="InterPro" id="IPR013211">
    <property type="entry name" value="LVIVD"/>
</dbReference>
<dbReference type="EMBL" id="MHLY01000010">
    <property type="protein sequence ID" value="OGZ18588.1"/>
    <property type="molecule type" value="Genomic_DNA"/>
</dbReference>
<evidence type="ECO:0000256" key="1">
    <source>
        <dbReference type="SAM" id="Phobius"/>
    </source>
</evidence>
<keyword evidence="1" id="KW-0472">Membrane</keyword>
<dbReference type="InterPro" id="IPR015943">
    <property type="entry name" value="WD40/YVTN_repeat-like_dom_sf"/>
</dbReference>
<reference evidence="2 3" key="1">
    <citation type="journal article" date="2016" name="Nat. Commun.">
        <title>Thousands of microbial genomes shed light on interconnected biogeochemical processes in an aquifer system.</title>
        <authorList>
            <person name="Anantharaman K."/>
            <person name="Brown C.T."/>
            <person name="Hug L.A."/>
            <person name="Sharon I."/>
            <person name="Castelle C.J."/>
            <person name="Probst A.J."/>
            <person name="Thomas B.C."/>
            <person name="Singh A."/>
            <person name="Wilkins M.J."/>
            <person name="Karaoz U."/>
            <person name="Brodie E.L."/>
            <person name="Williams K.H."/>
            <person name="Hubbard S.S."/>
            <person name="Banfield J.F."/>
        </authorList>
    </citation>
    <scope>NUCLEOTIDE SEQUENCE [LARGE SCALE GENOMIC DNA]</scope>
</reference>
<keyword evidence="1" id="KW-0812">Transmembrane</keyword>
<dbReference type="AlphaFoldDB" id="A0A1G2E0A8"/>
<evidence type="ECO:0000313" key="2">
    <source>
        <dbReference type="EMBL" id="OGZ18588.1"/>
    </source>
</evidence>
<dbReference type="Proteomes" id="UP000176755">
    <property type="component" value="Unassembled WGS sequence"/>
</dbReference>
<proteinExistence type="predicted"/>
<dbReference type="SUPFAM" id="SSF75011">
    <property type="entry name" value="3-carboxy-cis,cis-mucoante lactonizing enzyme"/>
    <property type="match status" value="1"/>
</dbReference>
<evidence type="ECO:0008006" key="4">
    <source>
        <dbReference type="Google" id="ProtNLM"/>
    </source>
</evidence>
<sequence length="645" mass="67047">MEKIFKIISNWFLKHGVTVAACVLISILGFVFVVFSSPGTTLVGNNIDTDGDVSASSTITAGELLTVVPYSNYTPVEVGYILDDESPEGVGSAHAIENLKGGIYVSGNYAYITSWSDSALSIFDISDPTNPTETGYIKHGVGASNLISPTTVKVVGKYAYVIAWGSDALSVFDISDPTNPVETSFLKDGVGAECIDGPFALDVLGRYAYIAADSEDSLAIIDISDPTNLKEVGCILDDSKGGVATALNATSKIFISGKYAYITSMADDALSIFDISDPTNPYEVGYIQDNNQGGTANCLDLPHGLYVSGRYAYTGTRFDHGLSIIDVYDPTNPIEVGCIQDSSQTGGTANAMISTNGVYVSGKYAYVASGAYSWDVYTDDSDALSIIDISDPANPIQVGYIQDDAEGGTATALAGAFEVFVSGKYAYVVSYEDDSLSIIQLPSAELPTANVGNIVASSINVLGNVTVGNNLYIQTGLNVGSGGMTVVGDVGVFASSTLTSTSSQPGLSITQNGTGNLVEFKDAGTTIFYIADGGNATTTGNLNISGTLNIGEGTPIVKHLSTTAAVDFPVIVANGCYAETISLSGAEEGNVVSLGSSDNFGSLSDVTWTAWVSSAGNVSIKACNASTSDSSDLSAETIRISVWKY</sequence>
<dbReference type="STRING" id="1801663.A2175_01155"/>
<name>A0A1G2E0A8_9BACT</name>
<organism evidence="2 3">
    <name type="scientific">Candidatus Nealsonbacteria bacterium RBG_13_42_11</name>
    <dbReference type="NCBI Taxonomy" id="1801663"/>
    <lineage>
        <taxon>Bacteria</taxon>
        <taxon>Candidatus Nealsoniibacteriota</taxon>
    </lineage>
</organism>
<feature type="transmembrane region" description="Helical" evidence="1">
    <location>
        <begin position="12"/>
        <end position="35"/>
    </location>
</feature>
<gene>
    <name evidence="2" type="ORF">A2175_01155</name>
</gene>
<accession>A0A1G2E0A8</accession>
<dbReference type="Gene3D" id="2.130.10.10">
    <property type="entry name" value="YVTN repeat-like/Quinoprotein amine dehydrogenase"/>
    <property type="match status" value="1"/>
</dbReference>